<reference evidence="2 3" key="1">
    <citation type="submission" date="2024-06" db="EMBL/GenBank/DDBJ databases">
        <title>The Natural Products Discovery Center: Release of the First 8490 Sequenced Strains for Exploring Actinobacteria Biosynthetic Diversity.</title>
        <authorList>
            <person name="Kalkreuter E."/>
            <person name="Kautsar S.A."/>
            <person name="Yang D."/>
            <person name="Bader C.D."/>
            <person name="Teijaro C.N."/>
            <person name="Fluegel L."/>
            <person name="Davis C.M."/>
            <person name="Simpson J.R."/>
            <person name="Lauterbach L."/>
            <person name="Steele A.D."/>
            <person name="Gui C."/>
            <person name="Meng S."/>
            <person name="Li G."/>
            <person name="Viehrig K."/>
            <person name="Ye F."/>
            <person name="Su P."/>
            <person name="Kiefer A.F."/>
            <person name="Nichols A."/>
            <person name="Cepeda A.J."/>
            <person name="Yan W."/>
            <person name="Fan B."/>
            <person name="Jiang Y."/>
            <person name="Adhikari A."/>
            <person name="Zheng C.-J."/>
            <person name="Schuster L."/>
            <person name="Cowan T.M."/>
            <person name="Smanski M.J."/>
            <person name="Chevrette M.G."/>
            <person name="De Carvalho L.P.S."/>
            <person name="Shen B."/>
        </authorList>
    </citation>
    <scope>NUCLEOTIDE SEQUENCE [LARGE SCALE GENOMIC DNA]</scope>
    <source>
        <strain evidence="2 3">NPDC006337</strain>
    </source>
</reference>
<feature type="compositionally biased region" description="Pro residues" evidence="1">
    <location>
        <begin position="134"/>
        <end position="153"/>
    </location>
</feature>
<dbReference type="RefSeq" id="WP_359653401.1">
    <property type="nucleotide sequence ID" value="NZ_JBEXZO010000012.1"/>
</dbReference>
<accession>A0ABV2W6B7</accession>
<evidence type="ECO:0000313" key="2">
    <source>
        <dbReference type="EMBL" id="MEU0709090.1"/>
    </source>
</evidence>
<gene>
    <name evidence="2" type="ORF">ABZ508_17175</name>
</gene>
<name>A0ABV2W6B7_9ACTN</name>
<proteinExistence type="predicted"/>
<protein>
    <submittedName>
        <fullName evidence="2">Uncharacterized protein</fullName>
    </submittedName>
</protein>
<evidence type="ECO:0000256" key="1">
    <source>
        <dbReference type="SAM" id="MobiDB-lite"/>
    </source>
</evidence>
<feature type="region of interest" description="Disordered" evidence="1">
    <location>
        <begin position="59"/>
        <end position="153"/>
    </location>
</feature>
<dbReference type="EMBL" id="JBEXZR010000014">
    <property type="protein sequence ID" value="MEU0709090.1"/>
    <property type="molecule type" value="Genomic_DNA"/>
</dbReference>
<evidence type="ECO:0000313" key="3">
    <source>
        <dbReference type="Proteomes" id="UP001550378"/>
    </source>
</evidence>
<feature type="compositionally biased region" description="Pro residues" evidence="1">
    <location>
        <begin position="86"/>
        <end position="104"/>
    </location>
</feature>
<comment type="caution">
    <text evidence="2">The sequence shown here is derived from an EMBL/GenBank/DDBJ whole genome shotgun (WGS) entry which is preliminary data.</text>
</comment>
<keyword evidence="3" id="KW-1185">Reference proteome</keyword>
<feature type="compositionally biased region" description="Pro residues" evidence="1">
    <location>
        <begin position="113"/>
        <end position="124"/>
    </location>
</feature>
<sequence length="153" mass="16441">MEDDEVRSRFDGRAHVELLPGGAGAAERRRIDEIAGALGYRLSAVENLGFAGVRLRYERDDDPRARRRAGLTVERLRSGGPLLPAVEPPVPPPPASPPPAPVRLPPRQRTRPPSEPPPPPPLPAAAPTRHRVPPRPPFPPPPPPPPPHAPASS</sequence>
<dbReference type="Proteomes" id="UP001550378">
    <property type="component" value="Unassembled WGS sequence"/>
</dbReference>
<organism evidence="2 3">
    <name type="scientific">Streptomyces lavendulocolor</name>
    <dbReference type="NCBI Taxonomy" id="67316"/>
    <lineage>
        <taxon>Bacteria</taxon>
        <taxon>Bacillati</taxon>
        <taxon>Actinomycetota</taxon>
        <taxon>Actinomycetes</taxon>
        <taxon>Kitasatosporales</taxon>
        <taxon>Streptomycetaceae</taxon>
        <taxon>Streptomyces</taxon>
    </lineage>
</organism>